<dbReference type="InterPro" id="IPR019587">
    <property type="entry name" value="Polyketide_cyclase/dehydratase"/>
</dbReference>
<dbReference type="SUPFAM" id="SSF55961">
    <property type="entry name" value="Bet v1-like"/>
    <property type="match status" value="1"/>
</dbReference>
<organism evidence="1 2">
    <name type="scientific">Corynebacterium zhongnanshanii</name>
    <dbReference type="NCBI Taxonomy" id="2768834"/>
    <lineage>
        <taxon>Bacteria</taxon>
        <taxon>Bacillati</taxon>
        <taxon>Actinomycetota</taxon>
        <taxon>Actinomycetes</taxon>
        <taxon>Mycobacteriales</taxon>
        <taxon>Corynebacteriaceae</taxon>
        <taxon>Corynebacterium</taxon>
    </lineage>
</organism>
<protein>
    <submittedName>
        <fullName evidence="1">SRPBCC family protein</fullName>
    </submittedName>
</protein>
<dbReference type="EMBL" id="WBZJ01000001">
    <property type="protein sequence ID" value="KAB3522743.1"/>
    <property type="molecule type" value="Genomic_DNA"/>
</dbReference>
<dbReference type="Pfam" id="PF10604">
    <property type="entry name" value="Polyketide_cyc2"/>
    <property type="match status" value="1"/>
</dbReference>
<dbReference type="Proteomes" id="UP000436181">
    <property type="component" value="Unassembled WGS sequence"/>
</dbReference>
<comment type="caution">
    <text evidence="1">The sequence shown here is derived from an EMBL/GenBank/DDBJ whole genome shotgun (WGS) entry which is preliminary data.</text>
</comment>
<sequence length="150" mass="16389">MSTHAYPGEAIVSVVSFKSVHTAVQAIDHDPALIERVLHDAENFPEWNPAMSHVEPLDKEGEYAVTVHGVLRGTMTQVPTDARAIKYRIVIPGLVEESTFAIDPQGRGAEVTHTVAQKGILARVIGDQESSRVPHKRLARLAHTLDTVLT</sequence>
<keyword evidence="2" id="KW-1185">Reference proteome</keyword>
<evidence type="ECO:0000313" key="1">
    <source>
        <dbReference type="EMBL" id="KAB3522743.1"/>
    </source>
</evidence>
<dbReference type="Gene3D" id="3.30.530.20">
    <property type="match status" value="1"/>
</dbReference>
<evidence type="ECO:0000313" key="2">
    <source>
        <dbReference type="Proteomes" id="UP000436181"/>
    </source>
</evidence>
<accession>A0ABQ6VEL3</accession>
<dbReference type="InterPro" id="IPR023393">
    <property type="entry name" value="START-like_dom_sf"/>
</dbReference>
<name>A0ABQ6VEL3_9CORY</name>
<reference evidence="1 2" key="1">
    <citation type="submission" date="2019-10" db="EMBL/GenBank/DDBJ databases">
        <title>Corynebacterium sp novel species isolated from the respiratory tract of Marmot.</title>
        <authorList>
            <person name="Zhang G."/>
        </authorList>
    </citation>
    <scope>NUCLEOTIDE SEQUENCE [LARGE SCALE GENOMIC DNA]</scope>
    <source>
        <strain evidence="1 2">336</strain>
    </source>
</reference>
<gene>
    <name evidence="1" type="ORF">F8377_00740</name>
</gene>
<proteinExistence type="predicted"/>